<dbReference type="AlphaFoldDB" id="A0A914H535"/>
<evidence type="ECO:0000256" key="2">
    <source>
        <dbReference type="ARBA" id="ARBA00023125"/>
    </source>
</evidence>
<keyword evidence="3" id="KW-0732">Signal</keyword>
<dbReference type="InterPro" id="IPR006600">
    <property type="entry name" value="HTH_CenpB_DNA-bd_dom"/>
</dbReference>
<dbReference type="Pfam" id="PF09607">
    <property type="entry name" value="BrkDBD"/>
    <property type="match status" value="1"/>
</dbReference>
<dbReference type="PROSITE" id="PS51253">
    <property type="entry name" value="HTH_CENPB"/>
    <property type="match status" value="1"/>
</dbReference>
<evidence type="ECO:0000259" key="4">
    <source>
        <dbReference type="PROSITE" id="PS51253"/>
    </source>
</evidence>
<feature type="signal peptide" evidence="3">
    <location>
        <begin position="1"/>
        <end position="17"/>
    </location>
</feature>
<proteinExistence type="predicted"/>
<protein>
    <submittedName>
        <fullName evidence="6">Brinker DNA-binding domain-containing protein</fullName>
    </submittedName>
</protein>
<dbReference type="Pfam" id="PF03221">
    <property type="entry name" value="HTH_Tnp_Tc5"/>
    <property type="match status" value="1"/>
</dbReference>
<dbReference type="SUPFAM" id="SSF48295">
    <property type="entry name" value="TrpR-like"/>
    <property type="match status" value="1"/>
</dbReference>
<accession>A0A914H535</accession>
<organism evidence="5 6">
    <name type="scientific">Globodera rostochiensis</name>
    <name type="common">Golden nematode worm</name>
    <name type="synonym">Heterodera rostochiensis</name>
    <dbReference type="NCBI Taxonomy" id="31243"/>
    <lineage>
        <taxon>Eukaryota</taxon>
        <taxon>Metazoa</taxon>
        <taxon>Ecdysozoa</taxon>
        <taxon>Nematoda</taxon>
        <taxon>Chromadorea</taxon>
        <taxon>Rhabditida</taxon>
        <taxon>Tylenchina</taxon>
        <taxon>Tylenchomorpha</taxon>
        <taxon>Tylenchoidea</taxon>
        <taxon>Heteroderidae</taxon>
        <taxon>Heteroderinae</taxon>
        <taxon>Globodera</taxon>
    </lineage>
</organism>
<sequence>MFANCLILAFLFVVASSKSTQIQHPNPTQFWHQLMKENGIRDEQIKQMAVEMDKSDSFIEKLSKEENYKPPRQSPKQPAFELKHPGKQSLFLTLLKLDNFYELVKDQKELAKLVQDLAKTFINIKSVLVNNGQIEITTILDKTENAVNFLAKQNKIDDEKAKKIELPEIVKRMSTIWSEMSRINNGENAKERKMSDEDSEVVQQRDISKKRRIFTIDEKLEVVDFIKSHSINEASRKFKIDRQNIREWQKRKQKLLSLRESKSGKRLRLDGAGRHLRDKEFDDQMIAWIRTQRACNQRVSRRTIQIHALQIANQADEEETIFKASCGLLNKFMLRHNLRTCGITNAFDGSEDGEIHCFKEDGPVPNGKIRLQQAREMAEFDILAEGIAGLFEEVDVEQDEENGFISDGSVEL</sequence>
<keyword evidence="5" id="KW-1185">Reference proteome</keyword>
<feature type="chain" id="PRO_5036722053" evidence="3">
    <location>
        <begin position="18"/>
        <end position="412"/>
    </location>
</feature>
<dbReference type="InterPro" id="IPR010921">
    <property type="entry name" value="Trp_repressor/repl_initiator"/>
</dbReference>
<keyword evidence="2" id="KW-0238">DNA-binding</keyword>
<dbReference type="WBParaSite" id="Gr19_v10_g14069.t1">
    <property type="protein sequence ID" value="Gr19_v10_g14069.t1"/>
    <property type="gene ID" value="Gr19_v10_g14069"/>
</dbReference>
<dbReference type="InterPro" id="IPR018586">
    <property type="entry name" value="Brinker_DNA-bd"/>
</dbReference>
<dbReference type="Gene3D" id="1.10.10.60">
    <property type="entry name" value="Homeodomain-like"/>
    <property type="match status" value="2"/>
</dbReference>
<dbReference type="SMART" id="SM00674">
    <property type="entry name" value="CENPB"/>
    <property type="match status" value="1"/>
</dbReference>
<evidence type="ECO:0000313" key="5">
    <source>
        <dbReference type="Proteomes" id="UP000887572"/>
    </source>
</evidence>
<dbReference type="SUPFAM" id="SSF46689">
    <property type="entry name" value="Homeodomain-like"/>
    <property type="match status" value="1"/>
</dbReference>
<evidence type="ECO:0000313" key="6">
    <source>
        <dbReference type="WBParaSite" id="Gr19_v10_g14069.t1"/>
    </source>
</evidence>
<evidence type="ECO:0000256" key="3">
    <source>
        <dbReference type="SAM" id="SignalP"/>
    </source>
</evidence>
<dbReference type="GO" id="GO:0043565">
    <property type="term" value="F:sequence-specific DNA binding"/>
    <property type="evidence" value="ECO:0007669"/>
    <property type="project" value="InterPro"/>
</dbReference>
<dbReference type="Proteomes" id="UP000887572">
    <property type="component" value="Unplaced"/>
</dbReference>
<evidence type="ECO:0000256" key="1">
    <source>
        <dbReference type="ARBA" id="ARBA00004123"/>
    </source>
</evidence>
<feature type="domain" description="HTH CENPB-type" evidence="4">
    <location>
        <begin position="269"/>
        <end position="342"/>
    </location>
</feature>
<dbReference type="GO" id="GO:0005634">
    <property type="term" value="C:nucleus"/>
    <property type="evidence" value="ECO:0007669"/>
    <property type="project" value="UniProtKB-SubCell"/>
</dbReference>
<reference evidence="6" key="1">
    <citation type="submission" date="2022-11" db="UniProtKB">
        <authorList>
            <consortium name="WormBaseParasite"/>
        </authorList>
    </citation>
    <scope>IDENTIFICATION</scope>
</reference>
<name>A0A914H535_GLORO</name>
<comment type="subcellular location">
    <subcellularLocation>
        <location evidence="1">Nucleus</location>
    </subcellularLocation>
</comment>
<dbReference type="InterPro" id="IPR009057">
    <property type="entry name" value="Homeodomain-like_sf"/>
</dbReference>